<feature type="transmembrane region" description="Helical" evidence="9">
    <location>
        <begin position="12"/>
        <end position="32"/>
    </location>
</feature>
<evidence type="ECO:0000313" key="11">
    <source>
        <dbReference type="EMBL" id="HHE54145.1"/>
    </source>
</evidence>
<evidence type="ECO:0000256" key="2">
    <source>
        <dbReference type="ARBA" id="ARBA00022448"/>
    </source>
</evidence>
<keyword evidence="7 9" id="KW-0472">Membrane</keyword>
<keyword evidence="5 9" id="KW-0812">Transmembrane</keyword>
<dbReference type="GO" id="GO:0005886">
    <property type="term" value="C:plasma membrane"/>
    <property type="evidence" value="ECO:0007669"/>
    <property type="project" value="UniProtKB-SubCell"/>
</dbReference>
<dbReference type="PANTHER" id="PTHR35011:SF2">
    <property type="entry name" value="2,3-DIKETO-L-GULONATE TRAP TRANSPORTER SMALL PERMEASE PROTEIN YIAM"/>
    <property type="match status" value="1"/>
</dbReference>
<comment type="caution">
    <text evidence="11">The sequence shown here is derived from an EMBL/GenBank/DDBJ whole genome shotgun (WGS) entry which is preliminary data.</text>
</comment>
<evidence type="ECO:0000256" key="5">
    <source>
        <dbReference type="ARBA" id="ARBA00022692"/>
    </source>
</evidence>
<dbReference type="PANTHER" id="PTHR35011">
    <property type="entry name" value="2,3-DIKETO-L-GULONATE TRAP TRANSPORTER SMALL PERMEASE PROTEIN YIAM"/>
    <property type="match status" value="1"/>
</dbReference>
<evidence type="ECO:0000256" key="8">
    <source>
        <dbReference type="ARBA" id="ARBA00038436"/>
    </source>
</evidence>
<comment type="subcellular location">
    <subcellularLocation>
        <location evidence="1">Cell inner membrane</location>
        <topology evidence="1">Multi-pass membrane protein</topology>
    </subcellularLocation>
</comment>
<feature type="transmembrane region" description="Helical" evidence="9">
    <location>
        <begin position="130"/>
        <end position="149"/>
    </location>
</feature>
<evidence type="ECO:0000256" key="1">
    <source>
        <dbReference type="ARBA" id="ARBA00004429"/>
    </source>
</evidence>
<keyword evidence="2" id="KW-0813">Transport</keyword>
<evidence type="ECO:0000256" key="3">
    <source>
        <dbReference type="ARBA" id="ARBA00022475"/>
    </source>
</evidence>
<accession>A0A7V5LIQ1</accession>
<dbReference type="AlphaFoldDB" id="A0A7V5LIQ1"/>
<dbReference type="GO" id="GO:0015740">
    <property type="term" value="P:C4-dicarboxylate transport"/>
    <property type="evidence" value="ECO:0007669"/>
    <property type="project" value="TreeGrafter"/>
</dbReference>
<evidence type="ECO:0000256" key="4">
    <source>
        <dbReference type="ARBA" id="ARBA00022519"/>
    </source>
</evidence>
<proteinExistence type="inferred from homology"/>
<dbReference type="GO" id="GO:0022857">
    <property type="term" value="F:transmembrane transporter activity"/>
    <property type="evidence" value="ECO:0007669"/>
    <property type="project" value="TreeGrafter"/>
</dbReference>
<feature type="domain" description="Tripartite ATP-independent periplasmic transporters DctQ component" evidence="10">
    <location>
        <begin position="26"/>
        <end position="150"/>
    </location>
</feature>
<dbReference type="Proteomes" id="UP000886111">
    <property type="component" value="Unassembled WGS sequence"/>
</dbReference>
<dbReference type="InterPro" id="IPR055348">
    <property type="entry name" value="DctQ"/>
</dbReference>
<evidence type="ECO:0000256" key="9">
    <source>
        <dbReference type="SAM" id="Phobius"/>
    </source>
</evidence>
<sequence>MRFLKSLNQWLAKIELSLLLTVVMVMVMLSGLQIVLRKLFNTGILWADIFLRNLVLWVSFIGASLATMENKHININLLTPLLSEKWRKIPAIFINLVAFAITLLLTKASIQFVLDEKEFATTIFNDVPAWYFQIIIPIGFALMALRFLFNSILIAFDRRGGQS</sequence>
<reference evidence="11" key="1">
    <citation type="journal article" date="2020" name="mSystems">
        <title>Genome- and Community-Level Interaction Insights into Carbon Utilization and Element Cycling Functions of Hydrothermarchaeota in Hydrothermal Sediment.</title>
        <authorList>
            <person name="Zhou Z."/>
            <person name="Liu Y."/>
            <person name="Xu W."/>
            <person name="Pan J."/>
            <person name="Luo Z.H."/>
            <person name="Li M."/>
        </authorList>
    </citation>
    <scope>NUCLEOTIDE SEQUENCE [LARGE SCALE GENOMIC DNA]</scope>
    <source>
        <strain evidence="11">HyVt-76</strain>
    </source>
</reference>
<gene>
    <name evidence="11" type="ORF">ENL21_00050</name>
</gene>
<evidence type="ECO:0000259" key="10">
    <source>
        <dbReference type="Pfam" id="PF04290"/>
    </source>
</evidence>
<dbReference type="InterPro" id="IPR007387">
    <property type="entry name" value="TRAP_DctQ"/>
</dbReference>
<protein>
    <submittedName>
        <fullName evidence="11">TRAP transporter small permease</fullName>
    </submittedName>
</protein>
<name>A0A7V5LIQ1_CALAY</name>
<keyword evidence="3" id="KW-1003">Cell membrane</keyword>
<feature type="transmembrane region" description="Helical" evidence="9">
    <location>
        <begin position="89"/>
        <end position="110"/>
    </location>
</feature>
<comment type="similarity">
    <text evidence="8">Belongs to the TRAP transporter small permease family.</text>
</comment>
<keyword evidence="6 9" id="KW-1133">Transmembrane helix</keyword>
<keyword evidence="4" id="KW-0997">Cell inner membrane</keyword>
<dbReference type="Pfam" id="PF04290">
    <property type="entry name" value="DctQ"/>
    <property type="match status" value="1"/>
</dbReference>
<dbReference type="EMBL" id="DRTD01000002">
    <property type="protein sequence ID" value="HHE54145.1"/>
    <property type="molecule type" value="Genomic_DNA"/>
</dbReference>
<evidence type="ECO:0000256" key="7">
    <source>
        <dbReference type="ARBA" id="ARBA00023136"/>
    </source>
</evidence>
<feature type="transmembrane region" description="Helical" evidence="9">
    <location>
        <begin position="44"/>
        <end position="68"/>
    </location>
</feature>
<evidence type="ECO:0000256" key="6">
    <source>
        <dbReference type="ARBA" id="ARBA00022989"/>
    </source>
</evidence>
<organism evidence="11">
    <name type="scientific">Caldithrix abyssi</name>
    <dbReference type="NCBI Taxonomy" id="187145"/>
    <lineage>
        <taxon>Bacteria</taxon>
        <taxon>Pseudomonadati</taxon>
        <taxon>Calditrichota</taxon>
        <taxon>Calditrichia</taxon>
        <taxon>Calditrichales</taxon>
        <taxon>Calditrichaceae</taxon>
        <taxon>Caldithrix</taxon>
    </lineage>
</organism>